<feature type="transmembrane region" description="Helical" evidence="15">
    <location>
        <begin position="94"/>
        <end position="113"/>
    </location>
</feature>
<protein>
    <recommendedName>
        <fullName evidence="3">ferric-chelate reductase (NADPH)</fullName>
        <ecNumber evidence="3">1.16.1.9</ecNumber>
    </recommendedName>
</protein>
<feature type="region of interest" description="Disordered" evidence="14">
    <location>
        <begin position="534"/>
        <end position="553"/>
    </location>
</feature>
<dbReference type="InterPro" id="IPR017927">
    <property type="entry name" value="FAD-bd_FR_type"/>
</dbReference>
<dbReference type="InterPro" id="IPR013130">
    <property type="entry name" value="Fe3_Rdtase_TM_dom"/>
</dbReference>
<evidence type="ECO:0000256" key="3">
    <source>
        <dbReference type="ARBA" id="ARBA00012668"/>
    </source>
</evidence>
<dbReference type="SFLD" id="SFLDS00052">
    <property type="entry name" value="Ferric_Reductase_Domain"/>
    <property type="match status" value="1"/>
</dbReference>
<evidence type="ECO:0000256" key="7">
    <source>
        <dbReference type="ARBA" id="ARBA00022982"/>
    </source>
</evidence>
<keyword evidence="18" id="KW-1185">Reference proteome</keyword>
<keyword evidence="8 15" id="KW-1133">Transmembrane helix</keyword>
<name>S7PVJ4_GLOTA</name>
<dbReference type="HOGENOM" id="CLU_010365_6_1_1"/>
<dbReference type="InterPro" id="IPR051410">
    <property type="entry name" value="Ferric/Cupric_Reductase"/>
</dbReference>
<dbReference type="GO" id="GO:0006826">
    <property type="term" value="P:iron ion transport"/>
    <property type="evidence" value="ECO:0007669"/>
    <property type="project" value="TreeGrafter"/>
</dbReference>
<comment type="catalytic activity">
    <reaction evidence="13">
        <text>2 a Fe(II)-siderophore + NADP(+) + H(+) = 2 a Fe(III)-siderophore + NADPH</text>
        <dbReference type="Rhea" id="RHEA:28795"/>
        <dbReference type="Rhea" id="RHEA-COMP:11342"/>
        <dbReference type="Rhea" id="RHEA-COMP:11344"/>
        <dbReference type="ChEBI" id="CHEBI:15378"/>
        <dbReference type="ChEBI" id="CHEBI:29033"/>
        <dbReference type="ChEBI" id="CHEBI:29034"/>
        <dbReference type="ChEBI" id="CHEBI:57783"/>
        <dbReference type="ChEBI" id="CHEBI:58349"/>
        <dbReference type="EC" id="1.16.1.9"/>
    </reaction>
</comment>
<feature type="compositionally biased region" description="Basic and acidic residues" evidence="14">
    <location>
        <begin position="378"/>
        <end position="389"/>
    </location>
</feature>
<feature type="transmembrane region" description="Helical" evidence="15">
    <location>
        <begin position="232"/>
        <end position="250"/>
    </location>
</feature>
<feature type="domain" description="FAD-binding FR-type" evidence="16">
    <location>
        <begin position="298"/>
        <end position="437"/>
    </location>
</feature>
<dbReference type="Pfam" id="PF01794">
    <property type="entry name" value="Ferric_reduct"/>
    <property type="match status" value="1"/>
</dbReference>
<dbReference type="OMA" id="NIYHRWV"/>
<dbReference type="RefSeq" id="XP_007869976.1">
    <property type="nucleotide sequence ID" value="XM_007871785.1"/>
</dbReference>
<feature type="transmembrane region" description="Helical" evidence="15">
    <location>
        <begin position="202"/>
        <end position="220"/>
    </location>
</feature>
<evidence type="ECO:0000256" key="1">
    <source>
        <dbReference type="ARBA" id="ARBA00004651"/>
    </source>
</evidence>
<keyword evidence="4" id="KW-0813">Transport</keyword>
<gene>
    <name evidence="17" type="ORF">GLOTRDRAFT_132881</name>
</gene>
<dbReference type="Pfam" id="PF08022">
    <property type="entry name" value="FAD_binding_8"/>
    <property type="match status" value="1"/>
</dbReference>
<dbReference type="GO" id="GO:0015677">
    <property type="term" value="P:copper ion import"/>
    <property type="evidence" value="ECO:0007669"/>
    <property type="project" value="TreeGrafter"/>
</dbReference>
<dbReference type="Gene3D" id="3.40.50.80">
    <property type="entry name" value="Nucleotide-binding domain of ferredoxin-NADP reductase (FNR) module"/>
    <property type="match status" value="1"/>
</dbReference>
<dbReference type="eggNOG" id="KOG0039">
    <property type="taxonomic scope" value="Eukaryota"/>
</dbReference>
<keyword evidence="11 15" id="KW-0472">Membrane</keyword>
<keyword evidence="6 15" id="KW-0812">Transmembrane</keyword>
<dbReference type="GO" id="GO:0006879">
    <property type="term" value="P:intracellular iron ion homeostasis"/>
    <property type="evidence" value="ECO:0007669"/>
    <property type="project" value="TreeGrafter"/>
</dbReference>
<evidence type="ECO:0000256" key="2">
    <source>
        <dbReference type="ARBA" id="ARBA00006278"/>
    </source>
</evidence>
<dbReference type="Proteomes" id="UP000030669">
    <property type="component" value="Unassembled WGS sequence"/>
</dbReference>
<dbReference type="SFLD" id="SFLDG01168">
    <property type="entry name" value="Ferric_reductase_subgroup_(FRE"/>
    <property type="match status" value="1"/>
</dbReference>
<evidence type="ECO:0000256" key="5">
    <source>
        <dbReference type="ARBA" id="ARBA00022475"/>
    </source>
</evidence>
<dbReference type="InterPro" id="IPR013112">
    <property type="entry name" value="FAD-bd_8"/>
</dbReference>
<evidence type="ECO:0000256" key="4">
    <source>
        <dbReference type="ARBA" id="ARBA00022448"/>
    </source>
</evidence>
<dbReference type="SUPFAM" id="SSF52343">
    <property type="entry name" value="Ferredoxin reductase-like, C-terminal NADP-linked domain"/>
    <property type="match status" value="1"/>
</dbReference>
<evidence type="ECO:0000256" key="11">
    <source>
        <dbReference type="ARBA" id="ARBA00023136"/>
    </source>
</evidence>
<evidence type="ECO:0000256" key="8">
    <source>
        <dbReference type="ARBA" id="ARBA00022989"/>
    </source>
</evidence>
<dbReference type="Pfam" id="PF08030">
    <property type="entry name" value="NAD_binding_6"/>
    <property type="match status" value="1"/>
</dbReference>
<dbReference type="SUPFAM" id="SSF63380">
    <property type="entry name" value="Riboflavin synthase domain-like"/>
    <property type="match status" value="1"/>
</dbReference>
<comment type="subcellular location">
    <subcellularLocation>
        <location evidence="1">Cell membrane</location>
        <topology evidence="1">Multi-pass membrane protein</topology>
    </subcellularLocation>
</comment>
<keyword evidence="5" id="KW-1003">Cell membrane</keyword>
<keyword evidence="10" id="KW-0406">Ion transport</keyword>
<dbReference type="EC" id="1.16.1.9" evidence="3"/>
<sequence length="644" mass="71002">MSTVEEREERQILINDLYPIQTWYAWAAVIGLATLVNVLSRLISLVNRYASSKTKNAGTGRPALWRVPLALANAWRVVAYRSTVNFGWGYTMNVLEFFLTVSYLSAILAWAFAHSSPADFEGVEYAADFMANRMGTIATAQFPLVTVLGTKNNIISFLTGVGHDKLNYLHRMTARVAFLMLWMHAGRWMPPSLLPSIWYETVWVRTGVLGLVAFTILTFTSIRPAREKAYEWFLWGHFALVFIFLVGGYFHTKRCLYDPWIIACFAIWAFDRLVRVLRVSYFSLASRFSKSHPPSAPSSATSFETRATVELLTPHHVSLRLQRPRGFHWAPGQTAYLMAPGVSVLPWEAHPFTIGSVDESRYADSDARAVEEEGDASSMEKKGHGDGEEKGAADELVFIIGLMQGFTGRLGKRVLGGESRRHVTALTEGPYGDGEDVIGYDTVVLVAGGTGVAWTLPLLVDTIRRGNSKSRQCHRLVFIWAIKEQDHVSWIADPLTRLLPQIRALTDMDVSIRLFITRNRNFSTPNVDVAGLEQNAGASPSATPDTMDAKSLEEGGPCQDVDAVLRAPCVQVSSGRPEVAGLVGAEIDGCRERRGKNVFVGVCGSASLAEAVRVGARVNPLWGPNSVLRGGPNVVLKVESFGYA</sequence>
<evidence type="ECO:0000259" key="16">
    <source>
        <dbReference type="PROSITE" id="PS51384"/>
    </source>
</evidence>
<reference evidence="17 18" key="1">
    <citation type="journal article" date="2012" name="Science">
        <title>The Paleozoic origin of enzymatic lignin decomposition reconstructed from 31 fungal genomes.</title>
        <authorList>
            <person name="Floudas D."/>
            <person name="Binder M."/>
            <person name="Riley R."/>
            <person name="Barry K."/>
            <person name="Blanchette R.A."/>
            <person name="Henrissat B."/>
            <person name="Martinez A.T."/>
            <person name="Otillar R."/>
            <person name="Spatafora J.W."/>
            <person name="Yadav J.S."/>
            <person name="Aerts A."/>
            <person name="Benoit I."/>
            <person name="Boyd A."/>
            <person name="Carlson A."/>
            <person name="Copeland A."/>
            <person name="Coutinho P.M."/>
            <person name="de Vries R.P."/>
            <person name="Ferreira P."/>
            <person name="Findley K."/>
            <person name="Foster B."/>
            <person name="Gaskell J."/>
            <person name="Glotzer D."/>
            <person name="Gorecki P."/>
            <person name="Heitman J."/>
            <person name="Hesse C."/>
            <person name="Hori C."/>
            <person name="Igarashi K."/>
            <person name="Jurgens J.A."/>
            <person name="Kallen N."/>
            <person name="Kersten P."/>
            <person name="Kohler A."/>
            <person name="Kuees U."/>
            <person name="Kumar T.K.A."/>
            <person name="Kuo A."/>
            <person name="LaButti K."/>
            <person name="Larrondo L.F."/>
            <person name="Lindquist E."/>
            <person name="Ling A."/>
            <person name="Lombard V."/>
            <person name="Lucas S."/>
            <person name="Lundell T."/>
            <person name="Martin R."/>
            <person name="McLaughlin D.J."/>
            <person name="Morgenstern I."/>
            <person name="Morin E."/>
            <person name="Murat C."/>
            <person name="Nagy L.G."/>
            <person name="Nolan M."/>
            <person name="Ohm R.A."/>
            <person name="Patyshakuliyeva A."/>
            <person name="Rokas A."/>
            <person name="Ruiz-Duenas F.J."/>
            <person name="Sabat G."/>
            <person name="Salamov A."/>
            <person name="Samejima M."/>
            <person name="Schmutz J."/>
            <person name="Slot J.C."/>
            <person name="St John F."/>
            <person name="Stenlid J."/>
            <person name="Sun H."/>
            <person name="Sun S."/>
            <person name="Syed K."/>
            <person name="Tsang A."/>
            <person name="Wiebenga A."/>
            <person name="Young D."/>
            <person name="Pisabarro A."/>
            <person name="Eastwood D.C."/>
            <person name="Martin F."/>
            <person name="Cullen D."/>
            <person name="Grigoriev I.V."/>
            <person name="Hibbett D.S."/>
        </authorList>
    </citation>
    <scope>NUCLEOTIDE SEQUENCE [LARGE SCALE GENOMIC DNA]</scope>
    <source>
        <strain evidence="17 18">ATCC 11539</strain>
    </source>
</reference>
<evidence type="ECO:0000256" key="12">
    <source>
        <dbReference type="ARBA" id="ARBA00023180"/>
    </source>
</evidence>
<comment type="similarity">
    <text evidence="2">Belongs to the ferric reductase (FRE) family.</text>
</comment>
<dbReference type="GO" id="GO:0005886">
    <property type="term" value="C:plasma membrane"/>
    <property type="evidence" value="ECO:0007669"/>
    <property type="project" value="UniProtKB-SubCell"/>
</dbReference>
<evidence type="ECO:0000256" key="14">
    <source>
        <dbReference type="SAM" id="MobiDB-lite"/>
    </source>
</evidence>
<evidence type="ECO:0000313" key="18">
    <source>
        <dbReference type="Proteomes" id="UP000030669"/>
    </source>
</evidence>
<feature type="transmembrane region" description="Helical" evidence="15">
    <location>
        <begin position="23"/>
        <end position="43"/>
    </location>
</feature>
<dbReference type="InterPro" id="IPR017938">
    <property type="entry name" value="Riboflavin_synthase-like_b-brl"/>
</dbReference>
<evidence type="ECO:0000256" key="15">
    <source>
        <dbReference type="SAM" id="Phobius"/>
    </source>
</evidence>
<evidence type="ECO:0000256" key="6">
    <source>
        <dbReference type="ARBA" id="ARBA00022692"/>
    </source>
</evidence>
<dbReference type="PROSITE" id="PS51384">
    <property type="entry name" value="FAD_FR"/>
    <property type="match status" value="1"/>
</dbReference>
<dbReference type="AlphaFoldDB" id="S7PVJ4"/>
<dbReference type="EMBL" id="KB469310">
    <property type="protein sequence ID" value="EPQ51513.1"/>
    <property type="molecule type" value="Genomic_DNA"/>
</dbReference>
<dbReference type="PANTHER" id="PTHR32361:SF9">
    <property type="entry name" value="FERRIC REDUCTASE TRANSMEMBRANE COMPONENT 3-RELATED"/>
    <property type="match status" value="1"/>
</dbReference>
<keyword evidence="12" id="KW-0325">Glycoprotein</keyword>
<dbReference type="InterPro" id="IPR039261">
    <property type="entry name" value="FNR_nucleotide-bd"/>
</dbReference>
<proteinExistence type="inferred from homology"/>
<evidence type="ECO:0000256" key="9">
    <source>
        <dbReference type="ARBA" id="ARBA00023002"/>
    </source>
</evidence>
<dbReference type="OrthoDB" id="17725at2759"/>
<dbReference type="GO" id="GO:0052851">
    <property type="term" value="F:ferric-chelate reductase (NADPH) activity"/>
    <property type="evidence" value="ECO:0007669"/>
    <property type="project" value="UniProtKB-EC"/>
</dbReference>
<dbReference type="PANTHER" id="PTHR32361">
    <property type="entry name" value="FERRIC/CUPRIC REDUCTASE TRANSMEMBRANE COMPONENT"/>
    <property type="match status" value="1"/>
</dbReference>
<evidence type="ECO:0000256" key="13">
    <source>
        <dbReference type="ARBA" id="ARBA00048483"/>
    </source>
</evidence>
<accession>S7PVJ4</accession>
<keyword evidence="7" id="KW-0249">Electron transport</keyword>
<dbReference type="GeneID" id="19302597"/>
<dbReference type="CDD" id="cd06186">
    <property type="entry name" value="NOX_Duox_like_FAD_NADP"/>
    <property type="match status" value="1"/>
</dbReference>
<dbReference type="KEGG" id="gtr:GLOTRDRAFT_132881"/>
<evidence type="ECO:0000256" key="10">
    <source>
        <dbReference type="ARBA" id="ARBA00023065"/>
    </source>
</evidence>
<evidence type="ECO:0000313" key="17">
    <source>
        <dbReference type="EMBL" id="EPQ51513.1"/>
    </source>
</evidence>
<dbReference type="InterPro" id="IPR013121">
    <property type="entry name" value="Fe_red_NAD-bd_6"/>
</dbReference>
<organism evidence="17 18">
    <name type="scientific">Gloeophyllum trabeum (strain ATCC 11539 / FP-39264 / Madison 617)</name>
    <name type="common">Brown rot fungus</name>
    <dbReference type="NCBI Taxonomy" id="670483"/>
    <lineage>
        <taxon>Eukaryota</taxon>
        <taxon>Fungi</taxon>
        <taxon>Dikarya</taxon>
        <taxon>Basidiomycota</taxon>
        <taxon>Agaricomycotina</taxon>
        <taxon>Agaricomycetes</taxon>
        <taxon>Gloeophyllales</taxon>
        <taxon>Gloeophyllaceae</taxon>
        <taxon>Gloeophyllum</taxon>
    </lineage>
</organism>
<keyword evidence="9" id="KW-0560">Oxidoreductase</keyword>
<feature type="region of interest" description="Disordered" evidence="14">
    <location>
        <begin position="363"/>
        <end position="389"/>
    </location>
</feature>